<keyword evidence="3" id="KW-1185">Reference proteome</keyword>
<proteinExistence type="predicted"/>
<dbReference type="InterPro" id="IPR016181">
    <property type="entry name" value="Acyl_CoA_acyltransferase"/>
</dbReference>
<dbReference type="GO" id="GO:0016747">
    <property type="term" value="F:acyltransferase activity, transferring groups other than amino-acyl groups"/>
    <property type="evidence" value="ECO:0007669"/>
    <property type="project" value="InterPro"/>
</dbReference>
<protein>
    <submittedName>
        <fullName evidence="2">Acetyltransferase protein, GNAT family</fullName>
    </submittedName>
</protein>
<feature type="domain" description="N-acetyltransferase" evidence="1">
    <location>
        <begin position="1"/>
        <end position="140"/>
    </location>
</feature>
<dbReference type="PROSITE" id="PS51186">
    <property type="entry name" value="GNAT"/>
    <property type="match status" value="1"/>
</dbReference>
<accession>Q2K3G3</accession>
<reference evidence="2 3" key="1">
    <citation type="journal article" date="2006" name="Proc. Natl. Acad. Sci. U.S.A.">
        <title>The partitioned Rhizobium etli genome: genetic and metabolic redundancy in seven interacting replicons.</title>
        <authorList>
            <person name="Gonzalez V."/>
            <person name="Santamaria R.I."/>
            <person name="Bustos P."/>
            <person name="Hernandez-Gonzalez I."/>
            <person name="Medrano-Soto A."/>
            <person name="Moreno-Hagelsieb G."/>
            <person name="Janga S.C."/>
            <person name="Ramirez M.A."/>
            <person name="Jimenez-Jacinto V."/>
            <person name="Collado-Vides J."/>
            <person name="Davila G."/>
        </authorList>
    </citation>
    <scope>NUCLEOTIDE SEQUENCE [LARGE SCALE GENOMIC DNA]</scope>
    <source>
        <strain evidence="3">ATCC 51251 / DSM 11541 / JCM 21823 / NBRC 15573 / CFN 42</strain>
    </source>
</reference>
<evidence type="ECO:0000313" key="3">
    <source>
        <dbReference type="Proteomes" id="UP000001936"/>
    </source>
</evidence>
<dbReference type="Pfam" id="PF00583">
    <property type="entry name" value="Acetyltransf_1"/>
    <property type="match status" value="1"/>
</dbReference>
<sequence length="196" mass="21667">MAGLAHEARQEGHLHIGRLIDEWAAGDIRFARDGERLLGAFADEALVGVGGVTIEPALPGALRMRRFYVRPAMRGRGVGRMLALALLDHARRFCRCITVHAGNDGAAKFWESLEFRLLVQDGYTHVLVLRGRGEMAHHHAPICLRRTAWRAKSRSTSAMSSAESLGPGLRRVADLMMPRLASTYLRQARPMPCCCS</sequence>
<dbReference type="CDD" id="cd04301">
    <property type="entry name" value="NAT_SF"/>
    <property type="match status" value="1"/>
</dbReference>
<dbReference type="HOGENOM" id="CLU_1389238_0_0_5"/>
<name>Q2K3G3_RHIEC</name>
<evidence type="ECO:0000313" key="2">
    <source>
        <dbReference type="EMBL" id="ABC92623.1"/>
    </source>
</evidence>
<evidence type="ECO:0000259" key="1">
    <source>
        <dbReference type="PROSITE" id="PS51186"/>
    </source>
</evidence>
<dbReference type="eggNOG" id="COG0456">
    <property type="taxonomic scope" value="Bacteria"/>
</dbReference>
<dbReference type="InterPro" id="IPR000182">
    <property type="entry name" value="GNAT_dom"/>
</dbReference>
<dbReference type="KEGG" id="ret:RHE_CH03877"/>
<dbReference type="SUPFAM" id="SSF55729">
    <property type="entry name" value="Acyl-CoA N-acyltransferases (Nat)"/>
    <property type="match status" value="1"/>
</dbReference>
<dbReference type="Proteomes" id="UP000001936">
    <property type="component" value="Chromosome"/>
</dbReference>
<dbReference type="EMBL" id="CP000133">
    <property type="protein sequence ID" value="ABC92623.1"/>
    <property type="molecule type" value="Genomic_DNA"/>
</dbReference>
<gene>
    <name evidence="2" type="ordered locus">RHE_CH03877</name>
</gene>
<dbReference type="Gene3D" id="3.40.630.30">
    <property type="match status" value="1"/>
</dbReference>
<dbReference type="AlphaFoldDB" id="Q2K3G3"/>
<organism evidence="2 3">
    <name type="scientific">Rhizobium etli (strain ATCC 51251 / DSM 11541 / JCM 21823 / NBRC 15573 / CFN 42)</name>
    <dbReference type="NCBI Taxonomy" id="347834"/>
    <lineage>
        <taxon>Bacteria</taxon>
        <taxon>Pseudomonadati</taxon>
        <taxon>Pseudomonadota</taxon>
        <taxon>Alphaproteobacteria</taxon>
        <taxon>Hyphomicrobiales</taxon>
        <taxon>Rhizobiaceae</taxon>
        <taxon>Rhizobium/Agrobacterium group</taxon>
        <taxon>Rhizobium</taxon>
    </lineage>
</organism>